<dbReference type="NCBIfam" id="TIGR00254">
    <property type="entry name" value="GGDEF"/>
    <property type="match status" value="1"/>
</dbReference>
<dbReference type="InterPro" id="IPR029016">
    <property type="entry name" value="GAF-like_dom_sf"/>
</dbReference>
<dbReference type="KEGG" id="rsq:Rsph17025_4177"/>
<dbReference type="SUPFAM" id="SSF55781">
    <property type="entry name" value="GAF domain-like"/>
    <property type="match status" value="1"/>
</dbReference>
<dbReference type="PANTHER" id="PTHR45138:SF24">
    <property type="entry name" value="DIGUANYLATE CYCLASE DGCC-RELATED"/>
    <property type="match status" value="1"/>
</dbReference>
<proteinExistence type="predicted"/>
<dbReference type="PROSITE" id="PS50887">
    <property type="entry name" value="GGDEF"/>
    <property type="match status" value="1"/>
</dbReference>
<evidence type="ECO:0000259" key="2">
    <source>
        <dbReference type="PROSITE" id="PS50887"/>
    </source>
</evidence>
<geneLocation type="plasmid" evidence="3">
    <name>pRSPA02</name>
</geneLocation>
<dbReference type="AlphaFoldDB" id="A4X064"/>
<feature type="domain" description="GGDEF" evidence="2">
    <location>
        <begin position="200"/>
        <end position="331"/>
    </location>
</feature>
<gene>
    <name evidence="3" type="ordered locus">Rsph17025_4177</name>
</gene>
<dbReference type="HOGENOM" id="CLU_000445_11_32_5"/>
<name>A4X064_CERS5</name>
<dbReference type="InterPro" id="IPR043128">
    <property type="entry name" value="Rev_trsase/Diguanyl_cyclase"/>
</dbReference>
<dbReference type="InterPro" id="IPR029787">
    <property type="entry name" value="Nucleotide_cyclase"/>
</dbReference>
<dbReference type="GO" id="GO:0052621">
    <property type="term" value="F:diguanylate cyclase activity"/>
    <property type="evidence" value="ECO:0007669"/>
    <property type="project" value="UniProtKB-EC"/>
</dbReference>
<keyword evidence="3" id="KW-0614">Plasmid</keyword>
<dbReference type="EC" id="2.7.7.65" evidence="1"/>
<reference evidence="3" key="1">
    <citation type="submission" date="2007-04" db="EMBL/GenBank/DDBJ databases">
        <title>Complete sequence of plasmid pRSPA02 of Rhodobacter sphaeroides ATCC 17025.</title>
        <authorList>
            <consortium name="US DOE Joint Genome Institute"/>
            <person name="Copeland A."/>
            <person name="Lucas S."/>
            <person name="Lapidus A."/>
            <person name="Barry K."/>
            <person name="Detter J.C."/>
            <person name="Glavina del Rio T."/>
            <person name="Hammon N."/>
            <person name="Israni S."/>
            <person name="Dalin E."/>
            <person name="Tice H."/>
            <person name="Pitluck S."/>
            <person name="Chertkov O."/>
            <person name="Brettin T."/>
            <person name="Bruce D."/>
            <person name="Han C."/>
            <person name="Schmutz J."/>
            <person name="Larimer F."/>
            <person name="Land M."/>
            <person name="Hauser L."/>
            <person name="Kyrpides N."/>
            <person name="Kim E."/>
            <person name="Richardson P."/>
            <person name="Mackenzie C."/>
            <person name="Choudhary M."/>
            <person name="Donohue T.J."/>
            <person name="Kaplan S."/>
        </authorList>
    </citation>
    <scope>NUCLEOTIDE SEQUENCE [LARGE SCALE GENOMIC DNA]</scope>
    <source>
        <strain evidence="3">ATCC 17025</strain>
        <plasmid evidence="3">pRSPA02</plasmid>
    </source>
</reference>
<dbReference type="GO" id="GO:1902201">
    <property type="term" value="P:negative regulation of bacterial-type flagellum-dependent cell motility"/>
    <property type="evidence" value="ECO:0007669"/>
    <property type="project" value="TreeGrafter"/>
</dbReference>
<dbReference type="SMART" id="SM00065">
    <property type="entry name" value="GAF"/>
    <property type="match status" value="1"/>
</dbReference>
<accession>A4X064</accession>
<dbReference type="PANTHER" id="PTHR45138">
    <property type="entry name" value="REGULATORY COMPONENTS OF SENSORY TRANSDUCTION SYSTEM"/>
    <property type="match status" value="1"/>
</dbReference>
<dbReference type="Pfam" id="PF01590">
    <property type="entry name" value="GAF"/>
    <property type="match status" value="1"/>
</dbReference>
<dbReference type="SMART" id="SM00267">
    <property type="entry name" value="GGDEF"/>
    <property type="match status" value="1"/>
</dbReference>
<evidence type="ECO:0000313" key="3">
    <source>
        <dbReference type="EMBL" id="ABP73028.1"/>
    </source>
</evidence>
<sequence>MPPPMTCRPGIAGNGEARRIAALRQYHILDTLPDREFDIITRTVQHVFNVPMTAITFIDSYRQWFKSEIGMDRRETDRASSFCNRTIEGSGPMAVADALEDPRFSSSPLVCGPPHIRAYLGAPLPTPEGHNIGVLCIMDHAPRAFSSRDGALLTHFAQLVMERLELRRSISEDMLTGACMRRAFEEQFAAALHRRQGSGDELTLVLFDIDEFKAFNDTYGHPVGDRILRAVGRCTRSMIRPGDIFGRIGGDEFAIVLNGTPLATAERRVERLRRRFAAIRLAEAPDAAVTASFGLAGAPAGATAQELMKIADAALYAAKGRGKNAVHMSTGLLPGGPGQGEMPD</sequence>
<dbReference type="Gene3D" id="3.30.450.40">
    <property type="match status" value="1"/>
</dbReference>
<dbReference type="Pfam" id="PF00990">
    <property type="entry name" value="GGDEF"/>
    <property type="match status" value="1"/>
</dbReference>
<protein>
    <recommendedName>
        <fullName evidence="1">diguanylate cyclase</fullName>
        <ecNumber evidence="1">2.7.7.65</ecNumber>
    </recommendedName>
</protein>
<dbReference type="GO" id="GO:0005886">
    <property type="term" value="C:plasma membrane"/>
    <property type="evidence" value="ECO:0007669"/>
    <property type="project" value="TreeGrafter"/>
</dbReference>
<dbReference type="InterPro" id="IPR050469">
    <property type="entry name" value="Diguanylate_Cyclase"/>
</dbReference>
<dbReference type="EMBL" id="CP000663">
    <property type="protein sequence ID" value="ABP73028.1"/>
    <property type="molecule type" value="Genomic_DNA"/>
</dbReference>
<dbReference type="FunFam" id="3.30.70.270:FF:000001">
    <property type="entry name" value="Diguanylate cyclase domain protein"/>
    <property type="match status" value="1"/>
</dbReference>
<dbReference type="Gene3D" id="3.30.70.270">
    <property type="match status" value="1"/>
</dbReference>
<dbReference type="InterPro" id="IPR003018">
    <property type="entry name" value="GAF"/>
</dbReference>
<evidence type="ECO:0000256" key="1">
    <source>
        <dbReference type="ARBA" id="ARBA00012528"/>
    </source>
</evidence>
<dbReference type="SUPFAM" id="SSF55073">
    <property type="entry name" value="Nucleotide cyclase"/>
    <property type="match status" value="1"/>
</dbReference>
<organism evidence="3">
    <name type="scientific">Cereibacter sphaeroides (strain ATCC 17025 / ATH 2.4.3)</name>
    <name type="common">Rhodobacter sphaeroides</name>
    <dbReference type="NCBI Taxonomy" id="349102"/>
    <lineage>
        <taxon>Bacteria</taxon>
        <taxon>Pseudomonadati</taxon>
        <taxon>Pseudomonadota</taxon>
        <taxon>Alphaproteobacteria</taxon>
        <taxon>Rhodobacterales</taxon>
        <taxon>Paracoccaceae</taxon>
        <taxon>Cereibacter</taxon>
    </lineage>
</organism>
<dbReference type="GO" id="GO:0043709">
    <property type="term" value="P:cell adhesion involved in single-species biofilm formation"/>
    <property type="evidence" value="ECO:0007669"/>
    <property type="project" value="TreeGrafter"/>
</dbReference>
<dbReference type="BioCyc" id="RSPH349102:G1G8M-4310-MONOMER"/>
<dbReference type="CDD" id="cd01949">
    <property type="entry name" value="GGDEF"/>
    <property type="match status" value="1"/>
</dbReference>
<dbReference type="InterPro" id="IPR000160">
    <property type="entry name" value="GGDEF_dom"/>
</dbReference>